<dbReference type="Proteomes" id="UP000799324">
    <property type="component" value="Unassembled WGS sequence"/>
</dbReference>
<name>A0A6A6T801_9PLEO</name>
<sequence length="267" mass="28424">MKRTQIRNWIIGLSLARDLRLPRHAMNSKLRTVNDLAQSKARGFGSQSAIEHTAARNNFASPSSFALRTRVLGDPEEVAATLSAECGGRSASSFRGRGASSYRGHSASSWRDRGASSFSGRNAYSFSARSVNSYPGHSGNSSSGYKANSFPRRSASSFSGRSANFFTGQIGNSVSGQEPTSFLSQNASPSYARSGYSLPGYSANRPLVSAIGNPAAAHHEVSSISSEPQPRDDQRLVAGTSHQSQQPSHGIERTATESAKLDMASFP</sequence>
<gene>
    <name evidence="2" type="ORF">K491DRAFT_757897</name>
</gene>
<organism evidence="2 3">
    <name type="scientific">Lophiostoma macrostomum CBS 122681</name>
    <dbReference type="NCBI Taxonomy" id="1314788"/>
    <lineage>
        <taxon>Eukaryota</taxon>
        <taxon>Fungi</taxon>
        <taxon>Dikarya</taxon>
        <taxon>Ascomycota</taxon>
        <taxon>Pezizomycotina</taxon>
        <taxon>Dothideomycetes</taxon>
        <taxon>Pleosporomycetidae</taxon>
        <taxon>Pleosporales</taxon>
        <taxon>Lophiostomataceae</taxon>
        <taxon>Lophiostoma</taxon>
    </lineage>
</organism>
<evidence type="ECO:0000313" key="2">
    <source>
        <dbReference type="EMBL" id="KAF2655956.1"/>
    </source>
</evidence>
<keyword evidence="3" id="KW-1185">Reference proteome</keyword>
<evidence type="ECO:0000313" key="3">
    <source>
        <dbReference type="Proteomes" id="UP000799324"/>
    </source>
</evidence>
<feature type="region of interest" description="Disordered" evidence="1">
    <location>
        <begin position="217"/>
        <end position="267"/>
    </location>
</feature>
<feature type="region of interest" description="Disordered" evidence="1">
    <location>
        <begin position="133"/>
        <end position="153"/>
    </location>
</feature>
<evidence type="ECO:0000256" key="1">
    <source>
        <dbReference type="SAM" id="MobiDB-lite"/>
    </source>
</evidence>
<dbReference type="AlphaFoldDB" id="A0A6A6T801"/>
<feature type="compositionally biased region" description="Low complexity" evidence="1">
    <location>
        <begin position="88"/>
        <end position="104"/>
    </location>
</feature>
<proteinExistence type="predicted"/>
<reference evidence="2" key="1">
    <citation type="journal article" date="2020" name="Stud. Mycol.">
        <title>101 Dothideomycetes genomes: a test case for predicting lifestyles and emergence of pathogens.</title>
        <authorList>
            <person name="Haridas S."/>
            <person name="Albert R."/>
            <person name="Binder M."/>
            <person name="Bloem J."/>
            <person name="Labutti K."/>
            <person name="Salamov A."/>
            <person name="Andreopoulos B."/>
            <person name="Baker S."/>
            <person name="Barry K."/>
            <person name="Bills G."/>
            <person name="Bluhm B."/>
            <person name="Cannon C."/>
            <person name="Castanera R."/>
            <person name="Culley D."/>
            <person name="Daum C."/>
            <person name="Ezra D."/>
            <person name="Gonzalez J."/>
            <person name="Henrissat B."/>
            <person name="Kuo A."/>
            <person name="Liang C."/>
            <person name="Lipzen A."/>
            <person name="Lutzoni F."/>
            <person name="Magnuson J."/>
            <person name="Mondo S."/>
            <person name="Nolan M."/>
            <person name="Ohm R."/>
            <person name="Pangilinan J."/>
            <person name="Park H.-J."/>
            <person name="Ramirez L."/>
            <person name="Alfaro M."/>
            <person name="Sun H."/>
            <person name="Tritt A."/>
            <person name="Yoshinaga Y."/>
            <person name="Zwiers L.-H."/>
            <person name="Turgeon B."/>
            <person name="Goodwin S."/>
            <person name="Spatafora J."/>
            <person name="Crous P."/>
            <person name="Grigoriev I."/>
        </authorList>
    </citation>
    <scope>NUCLEOTIDE SEQUENCE</scope>
    <source>
        <strain evidence="2">CBS 122681</strain>
    </source>
</reference>
<protein>
    <submittedName>
        <fullName evidence="2">Uncharacterized protein</fullName>
    </submittedName>
</protein>
<feature type="region of interest" description="Disordered" evidence="1">
    <location>
        <begin position="88"/>
        <end position="116"/>
    </location>
</feature>
<dbReference type="EMBL" id="MU004342">
    <property type="protein sequence ID" value="KAF2655956.1"/>
    <property type="molecule type" value="Genomic_DNA"/>
</dbReference>
<feature type="compositionally biased region" description="Polar residues" evidence="1">
    <location>
        <begin position="133"/>
        <end position="146"/>
    </location>
</feature>
<accession>A0A6A6T801</accession>